<gene>
    <name evidence="3" type="ORF">PEBR_32566</name>
</gene>
<dbReference type="SUPFAM" id="SSF55031">
    <property type="entry name" value="Bacterial exopeptidase dimerisation domain"/>
    <property type="match status" value="1"/>
</dbReference>
<dbReference type="Proteomes" id="UP000190744">
    <property type="component" value="Unassembled WGS sequence"/>
</dbReference>
<dbReference type="SUPFAM" id="SSF53187">
    <property type="entry name" value="Zn-dependent exopeptidases"/>
    <property type="match status" value="1"/>
</dbReference>
<dbReference type="NCBIfam" id="TIGR01891">
    <property type="entry name" value="amidohydrolases"/>
    <property type="match status" value="1"/>
</dbReference>
<dbReference type="FunFam" id="3.30.70.360:FF:000004">
    <property type="entry name" value="Peptidase M20 domain-containing protein 2"/>
    <property type="match status" value="1"/>
</dbReference>
<sequence>MSTTPCERPEHGEIHTVEDIEEISRIIDSYSAQLWQINQKIHQNPELGYQEKLAHDNITLMLEDLGFKVTRHAFGLDTSFVAEYGEGGRVVAFNAEYDALPEIGHACGHNLIAMMSIGAFLGVARALEQKKIPGRVRLIGTPAEEGLGGKIPIIEAGAYTDVDACMMVHPGPFTECPGFTGDAYMPTLASLKISVRFIGKTAHAAMAPWEGVNALDAAVLSYNSIGVLRQQIHPCNRVHCIISDGGLRPNIIPGSSALDCYIRSPNLAMAEELFVRVKNCFDGAALQAGCTLEIIRLCHPLSPASKSALTDMGSRHNAYADLRPNKAMATAYAQAMSQMGKVVRCDLNSSGVPGSTDQGQSYPLSLNAKMPTSANSQTMLVGNVTYECPGIQAYVGLPAEPGANNHTPGFTAVAGTKESHDLSIHASKGMAIAGLSILKRDELAEKVRLDFEEDKKRRCLPSTTRTFDRNAGFC</sequence>
<keyword evidence="3" id="KW-0378">Hydrolase</keyword>
<dbReference type="Pfam" id="PF01546">
    <property type="entry name" value="Peptidase_M20"/>
    <property type="match status" value="1"/>
</dbReference>
<proteinExistence type="inferred from homology"/>
<evidence type="ECO:0000313" key="4">
    <source>
        <dbReference type="Proteomes" id="UP000190744"/>
    </source>
</evidence>
<dbReference type="InterPro" id="IPR011650">
    <property type="entry name" value="Peptidase_M20_dimer"/>
</dbReference>
<reference evidence="4" key="1">
    <citation type="submission" date="2015-09" db="EMBL/GenBank/DDBJ databases">
        <authorList>
            <person name="Fill T.P."/>
            <person name="Baretta J.F."/>
            <person name="de Almeida L.G."/>
            <person name="Rocha M."/>
            <person name="de Souza D.H."/>
            <person name="Malavazi I."/>
            <person name="Cerdeira L.T."/>
            <person name="Hong H."/>
            <person name="Samborskyy M."/>
            <person name="de Vasconcelos A.T."/>
            <person name="Leadlay P."/>
            <person name="Rodrigues-Filho E."/>
        </authorList>
    </citation>
    <scope>NUCLEOTIDE SEQUENCE [LARGE SCALE GENOMIC DNA]</scope>
    <source>
        <strain evidence="4">LaBioMMi 136</strain>
    </source>
</reference>
<dbReference type="PANTHER" id="PTHR30575">
    <property type="entry name" value="PEPTIDASE M20"/>
    <property type="match status" value="1"/>
</dbReference>
<dbReference type="InterPro" id="IPR036264">
    <property type="entry name" value="Bact_exopeptidase_dim_dom"/>
</dbReference>
<name>A0A1S9REJ1_PENBI</name>
<dbReference type="InterPro" id="IPR017439">
    <property type="entry name" value="Amidohydrolase"/>
</dbReference>
<dbReference type="AlphaFoldDB" id="A0A1S9REJ1"/>
<accession>A0A1S9REJ1</accession>
<evidence type="ECO:0000313" key="3">
    <source>
        <dbReference type="EMBL" id="OOQ83943.1"/>
    </source>
</evidence>
<protein>
    <submittedName>
        <fullName evidence="3">Amidohydrolase</fullName>
    </submittedName>
</protein>
<dbReference type="EMBL" id="LJBN01000188">
    <property type="protein sequence ID" value="OOQ83943.1"/>
    <property type="molecule type" value="Genomic_DNA"/>
</dbReference>
<evidence type="ECO:0000259" key="2">
    <source>
        <dbReference type="Pfam" id="PF07687"/>
    </source>
</evidence>
<dbReference type="Pfam" id="PF07687">
    <property type="entry name" value="M20_dimer"/>
    <property type="match status" value="1"/>
</dbReference>
<comment type="similarity">
    <text evidence="1">Belongs to the peptidase M20A family.</text>
</comment>
<dbReference type="InterPro" id="IPR002933">
    <property type="entry name" value="Peptidase_M20"/>
</dbReference>
<comment type="caution">
    <text evidence="3">The sequence shown here is derived from an EMBL/GenBank/DDBJ whole genome shotgun (WGS) entry which is preliminary data.</text>
</comment>
<evidence type="ECO:0000256" key="1">
    <source>
        <dbReference type="ARBA" id="ARBA00006247"/>
    </source>
</evidence>
<dbReference type="GO" id="GO:0016805">
    <property type="term" value="F:dipeptidase activity"/>
    <property type="evidence" value="ECO:0007669"/>
    <property type="project" value="TreeGrafter"/>
</dbReference>
<dbReference type="InterPro" id="IPR052030">
    <property type="entry name" value="Peptidase_M20/M20A_hydrolases"/>
</dbReference>
<dbReference type="Gene3D" id="3.30.70.360">
    <property type="match status" value="1"/>
</dbReference>
<dbReference type="PANTHER" id="PTHR30575:SF0">
    <property type="entry name" value="XAA-ARG DIPEPTIDASE"/>
    <property type="match status" value="1"/>
</dbReference>
<dbReference type="CDD" id="cd05672">
    <property type="entry name" value="M20_ACY1L2-like"/>
    <property type="match status" value="1"/>
</dbReference>
<dbReference type="Gene3D" id="3.40.630.10">
    <property type="entry name" value="Zn peptidases"/>
    <property type="match status" value="2"/>
</dbReference>
<organism evidence="3 4">
    <name type="scientific">Penicillium brasilianum</name>
    <dbReference type="NCBI Taxonomy" id="104259"/>
    <lineage>
        <taxon>Eukaryota</taxon>
        <taxon>Fungi</taxon>
        <taxon>Dikarya</taxon>
        <taxon>Ascomycota</taxon>
        <taxon>Pezizomycotina</taxon>
        <taxon>Eurotiomycetes</taxon>
        <taxon>Eurotiomycetidae</taxon>
        <taxon>Eurotiales</taxon>
        <taxon>Aspergillaceae</taxon>
        <taxon>Penicillium</taxon>
    </lineage>
</organism>
<feature type="domain" description="Peptidase M20 dimerisation" evidence="2">
    <location>
        <begin position="192"/>
        <end position="282"/>
    </location>
</feature>